<dbReference type="RefSeq" id="YP_010651672.1">
    <property type="nucleotide sequence ID" value="NC_070783.1"/>
</dbReference>
<name>A0A7G9UYR0_9CAUD</name>
<organism evidence="1 2">
    <name type="scientific">Streptomyces phage Faust</name>
    <dbReference type="NCBI Taxonomy" id="2767565"/>
    <lineage>
        <taxon>Viruses</taxon>
        <taxon>Duplodnaviria</taxon>
        <taxon>Heunggongvirae</taxon>
        <taxon>Uroviricota</taxon>
        <taxon>Caudoviricetes</taxon>
        <taxon>Stanwilliamsviridae</taxon>
        <taxon>Loccivirinae</taxon>
        <taxon>Faustvirus</taxon>
        <taxon>Faustvirus faust</taxon>
    </lineage>
</organism>
<sequence>MAEEPTQIDLGPFLAAIVEQAGGEVRIPYDVFAAQVGDKALAIDIEDDGATLVLRVVDGIPND</sequence>
<dbReference type="GeneID" id="77927357"/>
<proteinExistence type="predicted"/>
<evidence type="ECO:0000313" key="1">
    <source>
        <dbReference type="EMBL" id="QNN99165.1"/>
    </source>
</evidence>
<evidence type="ECO:0000313" key="2">
    <source>
        <dbReference type="Proteomes" id="UP000516151"/>
    </source>
</evidence>
<protein>
    <submittedName>
        <fullName evidence="1">Uncharacterized protein</fullName>
    </submittedName>
</protein>
<dbReference type="KEGG" id="vg:77927357"/>
<dbReference type="Proteomes" id="UP000516151">
    <property type="component" value="Segment"/>
</dbReference>
<keyword evidence="2" id="KW-1185">Reference proteome</keyword>
<reference evidence="1 2" key="1">
    <citation type="submission" date="2020-06" db="EMBL/GenBank/DDBJ databases">
        <authorList>
            <person name="Arora M.N."/>
            <person name="Dalling M.T."/>
            <person name="Dawson S.P.M."/>
            <person name="Elia S.N."/>
            <person name="Burke B."/>
            <person name="Shaffer C.D."/>
            <person name="Weston-Hafer K.A."/>
            <person name="Garlena R.A."/>
            <person name="Russell D.A."/>
            <person name="Pope W.H."/>
            <person name="Jacobs-Sera D."/>
            <person name="Hatfull G.F."/>
        </authorList>
    </citation>
    <scope>NUCLEOTIDE SEQUENCE [LARGE SCALE GENOMIC DNA]</scope>
</reference>
<accession>A0A7G9UYR0</accession>
<dbReference type="EMBL" id="MT684598">
    <property type="protein sequence ID" value="QNN99165.1"/>
    <property type="molecule type" value="Genomic_DNA"/>
</dbReference>
<gene>
    <name evidence="1" type="primary">62</name>
    <name evidence="1" type="ORF">SEA_FAUST_62</name>
</gene>